<dbReference type="Pfam" id="PF24300">
    <property type="entry name" value="KWL1"/>
    <property type="match status" value="1"/>
</dbReference>
<dbReference type="AlphaFoldDB" id="A0AAV1DAY8"/>
<comment type="subcellular location">
    <subcellularLocation>
        <location evidence="1">Secreted</location>
    </subcellularLocation>
</comment>
<keyword evidence="6" id="KW-1185">Reference proteome</keyword>
<dbReference type="Proteomes" id="UP001161247">
    <property type="component" value="Chromosome 5"/>
</dbReference>
<comment type="similarity">
    <text evidence="2">Belongs to the kiwellin family.</text>
</comment>
<dbReference type="EMBL" id="OX459122">
    <property type="protein sequence ID" value="CAI9105034.1"/>
    <property type="molecule type" value="Genomic_DNA"/>
</dbReference>
<evidence type="ECO:0000256" key="2">
    <source>
        <dbReference type="ARBA" id="ARBA00005592"/>
    </source>
</evidence>
<sequence length="158" mass="17435">MTPSSEPISEPPEVLHLRVPDHPRQMTVVHPGLSRVTAKLNPRTRARHLVTTDKHEDGGDPSEGDGFYHHNCESVVALSTGWFSDGSRWGKMIRITAGNGRSTTAIVVDECDSMHGCNEEHAFQPPCDNYIVDASEAVWNALGLDEHEGRVQITWSVV</sequence>
<evidence type="ECO:0000256" key="4">
    <source>
        <dbReference type="ARBA" id="ARBA00022729"/>
    </source>
</evidence>
<evidence type="ECO:0000313" key="6">
    <source>
        <dbReference type="Proteomes" id="UP001161247"/>
    </source>
</evidence>
<keyword evidence="3" id="KW-0964">Secreted</keyword>
<evidence type="ECO:0000256" key="3">
    <source>
        <dbReference type="ARBA" id="ARBA00022525"/>
    </source>
</evidence>
<evidence type="ECO:0000256" key="1">
    <source>
        <dbReference type="ARBA" id="ARBA00004613"/>
    </source>
</evidence>
<dbReference type="PANTHER" id="PTHR33191:SF9">
    <property type="entry name" value="RIPENING-RELATED PROTEIN 2-RELATED"/>
    <property type="match status" value="1"/>
</dbReference>
<name>A0AAV1DAY8_OLDCO</name>
<gene>
    <name evidence="5" type="ORF">OLC1_LOCUS13822</name>
</gene>
<reference evidence="5" key="1">
    <citation type="submission" date="2023-03" db="EMBL/GenBank/DDBJ databases">
        <authorList>
            <person name="Julca I."/>
        </authorList>
    </citation>
    <scope>NUCLEOTIDE SEQUENCE</scope>
</reference>
<protein>
    <submittedName>
        <fullName evidence="5">OLC1v1003863C1</fullName>
    </submittedName>
</protein>
<keyword evidence="4" id="KW-0732">Signal</keyword>
<dbReference type="PANTHER" id="PTHR33191">
    <property type="entry name" value="RIPENING-RELATED PROTEIN 2-RELATED"/>
    <property type="match status" value="1"/>
</dbReference>
<dbReference type="CDD" id="cd22270">
    <property type="entry name" value="DPBB_kiwellin-like"/>
    <property type="match status" value="1"/>
</dbReference>
<accession>A0AAV1DAY8</accession>
<dbReference type="SUPFAM" id="SSF50685">
    <property type="entry name" value="Barwin-like endoglucanases"/>
    <property type="match status" value="1"/>
</dbReference>
<dbReference type="GO" id="GO:0005576">
    <property type="term" value="C:extracellular region"/>
    <property type="evidence" value="ECO:0007669"/>
    <property type="project" value="UniProtKB-SubCell"/>
</dbReference>
<dbReference type="Gene3D" id="2.40.40.10">
    <property type="entry name" value="RlpA-like domain"/>
    <property type="match status" value="1"/>
</dbReference>
<dbReference type="InterPro" id="IPR036908">
    <property type="entry name" value="RlpA-like_sf"/>
</dbReference>
<proteinExistence type="inferred from homology"/>
<evidence type="ECO:0000313" key="5">
    <source>
        <dbReference type="EMBL" id="CAI9105034.1"/>
    </source>
</evidence>
<organism evidence="5 6">
    <name type="scientific">Oldenlandia corymbosa var. corymbosa</name>
    <dbReference type="NCBI Taxonomy" id="529605"/>
    <lineage>
        <taxon>Eukaryota</taxon>
        <taxon>Viridiplantae</taxon>
        <taxon>Streptophyta</taxon>
        <taxon>Embryophyta</taxon>
        <taxon>Tracheophyta</taxon>
        <taxon>Spermatophyta</taxon>
        <taxon>Magnoliopsida</taxon>
        <taxon>eudicotyledons</taxon>
        <taxon>Gunneridae</taxon>
        <taxon>Pentapetalae</taxon>
        <taxon>asterids</taxon>
        <taxon>lamiids</taxon>
        <taxon>Gentianales</taxon>
        <taxon>Rubiaceae</taxon>
        <taxon>Rubioideae</taxon>
        <taxon>Spermacoceae</taxon>
        <taxon>Hedyotis-Oldenlandia complex</taxon>
        <taxon>Oldenlandia</taxon>
    </lineage>
</organism>
<dbReference type="InterPro" id="IPR039271">
    <property type="entry name" value="Kiwellin-like"/>
</dbReference>